<proteinExistence type="inferred from homology"/>
<name>A0A1T2Y1Y2_PSEFL</name>
<dbReference type="EMBL" id="MSDF01000052">
    <property type="protein sequence ID" value="OPA86084.1"/>
    <property type="molecule type" value="Genomic_DNA"/>
</dbReference>
<dbReference type="InterPro" id="IPR050263">
    <property type="entry name" value="Bact_Fimbrial_Adh_Pro"/>
</dbReference>
<evidence type="ECO:0000256" key="2">
    <source>
        <dbReference type="ARBA" id="ARBA00006671"/>
    </source>
</evidence>
<evidence type="ECO:0000256" key="5">
    <source>
        <dbReference type="SAM" id="SignalP"/>
    </source>
</evidence>
<dbReference type="Pfam" id="PF00419">
    <property type="entry name" value="Fimbrial"/>
    <property type="match status" value="1"/>
</dbReference>
<protein>
    <recommendedName>
        <fullName evidence="6">Fimbrial-type adhesion domain-containing protein</fullName>
    </recommendedName>
</protein>
<evidence type="ECO:0000256" key="3">
    <source>
        <dbReference type="ARBA" id="ARBA00022729"/>
    </source>
</evidence>
<organism evidence="7 8">
    <name type="scientific">Pseudomonas fluorescens</name>
    <dbReference type="NCBI Taxonomy" id="294"/>
    <lineage>
        <taxon>Bacteria</taxon>
        <taxon>Pseudomonadati</taxon>
        <taxon>Pseudomonadota</taxon>
        <taxon>Gammaproteobacteria</taxon>
        <taxon>Pseudomonadales</taxon>
        <taxon>Pseudomonadaceae</taxon>
        <taxon>Pseudomonas</taxon>
    </lineage>
</organism>
<gene>
    <name evidence="7" type="ORF">BFW87_25345</name>
</gene>
<dbReference type="PANTHER" id="PTHR33420">
    <property type="entry name" value="FIMBRIAL SUBUNIT ELFA-RELATED"/>
    <property type="match status" value="1"/>
</dbReference>
<comment type="similarity">
    <text evidence="2">Belongs to the fimbrial protein family.</text>
</comment>
<dbReference type="AlphaFoldDB" id="A0A1T2Y1Y2"/>
<dbReference type="InterPro" id="IPR036937">
    <property type="entry name" value="Adhesion_dom_fimbrial_sf"/>
</dbReference>
<dbReference type="RefSeq" id="WP_078742452.1">
    <property type="nucleotide sequence ID" value="NZ_MSDF01000052.1"/>
</dbReference>
<evidence type="ECO:0000313" key="8">
    <source>
        <dbReference type="Proteomes" id="UP000190965"/>
    </source>
</evidence>
<dbReference type="GO" id="GO:0043709">
    <property type="term" value="P:cell adhesion involved in single-species biofilm formation"/>
    <property type="evidence" value="ECO:0007669"/>
    <property type="project" value="TreeGrafter"/>
</dbReference>
<dbReference type="PANTHER" id="PTHR33420:SF3">
    <property type="entry name" value="FIMBRIAL SUBUNIT ELFA"/>
    <property type="match status" value="1"/>
</dbReference>
<feature type="domain" description="Fimbrial-type adhesion" evidence="6">
    <location>
        <begin position="207"/>
        <end position="379"/>
    </location>
</feature>
<feature type="signal peptide" evidence="5">
    <location>
        <begin position="1"/>
        <end position="24"/>
    </location>
</feature>
<keyword evidence="4" id="KW-0281">Fimbrium</keyword>
<dbReference type="GO" id="GO:0009289">
    <property type="term" value="C:pilus"/>
    <property type="evidence" value="ECO:0007669"/>
    <property type="project" value="UniProtKB-SubCell"/>
</dbReference>
<comment type="caution">
    <text evidence="7">The sequence shown here is derived from an EMBL/GenBank/DDBJ whole genome shotgun (WGS) entry which is preliminary data.</text>
</comment>
<comment type="subcellular location">
    <subcellularLocation>
        <location evidence="1">Fimbrium</location>
    </subcellularLocation>
</comment>
<accession>A0A1T2Y1Y2</accession>
<evidence type="ECO:0000256" key="1">
    <source>
        <dbReference type="ARBA" id="ARBA00004561"/>
    </source>
</evidence>
<sequence length="379" mass="39168">MRSKVIAGALIALGYLMVSQGASAFCLAPVAQNYNMALNISSLTVPRDAPNGTVLHRQEFHQAGEGGLITCRALDRNDAPPVTIYFNVIGLLANTGFTAAPFESQVYATSVPGIGVSWFNGWNYVGGTRINRPAGSNCPFVRNAGSGTQSDICQSQRLTLTNRTRVALIKTGPVGSGTVRAADLGRLQFSLSIPGENIPVMTEVGVTGAINVVSQTCTTPNVTVPMGTHRTSTFTGVGSASPQVPFNLNITNCPGFPGYYGGTTTAATPAASQSGPTNAGTRVPNTVSFRVDPVYTAIDAANGVFSLTPGTGVATGIGVQLLREGGAVQPLAQNRVLAISPTTSTTGFVISLAARYLQSTSTVTAGSANAVVNYTLIYQ</sequence>
<reference evidence="7 8" key="1">
    <citation type="submission" date="2016-12" db="EMBL/GenBank/DDBJ databases">
        <title>Draft genome sequences of seven strains of Pseudomonas fluorescens that produce 4-formylaminooxyvinylglycine.</title>
        <authorList>
            <person name="Okrent R.A."/>
            <person name="Manning V.A."/>
            <person name="Trippe K.M."/>
        </authorList>
    </citation>
    <scope>NUCLEOTIDE SEQUENCE [LARGE SCALE GENOMIC DNA]</scope>
    <source>
        <strain evidence="7 8">P5A</strain>
    </source>
</reference>
<dbReference type="InterPro" id="IPR000259">
    <property type="entry name" value="Adhesion_dom_fimbrial"/>
</dbReference>
<dbReference type="InterPro" id="IPR008966">
    <property type="entry name" value="Adhesion_dom_sf"/>
</dbReference>
<dbReference type="Gene3D" id="2.60.40.1090">
    <property type="entry name" value="Fimbrial-type adhesion domain"/>
    <property type="match status" value="1"/>
</dbReference>
<keyword evidence="3 5" id="KW-0732">Signal</keyword>
<evidence type="ECO:0000256" key="4">
    <source>
        <dbReference type="ARBA" id="ARBA00023263"/>
    </source>
</evidence>
<evidence type="ECO:0000313" key="7">
    <source>
        <dbReference type="EMBL" id="OPA86084.1"/>
    </source>
</evidence>
<dbReference type="OrthoDB" id="6052505at2"/>
<dbReference type="Gene3D" id="2.60.40.3310">
    <property type="match status" value="1"/>
</dbReference>
<dbReference type="SUPFAM" id="SSF49401">
    <property type="entry name" value="Bacterial adhesins"/>
    <property type="match status" value="1"/>
</dbReference>
<dbReference type="Proteomes" id="UP000190965">
    <property type="component" value="Unassembled WGS sequence"/>
</dbReference>
<feature type="chain" id="PRO_5012843194" description="Fimbrial-type adhesion domain-containing protein" evidence="5">
    <location>
        <begin position="25"/>
        <end position="379"/>
    </location>
</feature>
<evidence type="ECO:0000259" key="6">
    <source>
        <dbReference type="Pfam" id="PF00419"/>
    </source>
</evidence>